<sequence length="37" mass="3837">MARISVFIGEGADGKWYAKGPAGKLVEIGIAEGQMAD</sequence>
<proteinExistence type="predicted"/>
<organism evidence="1">
    <name type="scientific">marine sediment metagenome</name>
    <dbReference type="NCBI Taxonomy" id="412755"/>
    <lineage>
        <taxon>unclassified sequences</taxon>
        <taxon>metagenomes</taxon>
        <taxon>ecological metagenomes</taxon>
    </lineage>
</organism>
<reference evidence="1" key="1">
    <citation type="journal article" date="2014" name="Front. Microbiol.">
        <title>High frequency of phylogenetically diverse reductive dehalogenase-homologous genes in deep subseafloor sedimentary metagenomes.</title>
        <authorList>
            <person name="Kawai M."/>
            <person name="Futagami T."/>
            <person name="Toyoda A."/>
            <person name="Takaki Y."/>
            <person name="Nishi S."/>
            <person name="Hori S."/>
            <person name="Arai W."/>
            <person name="Tsubouchi T."/>
            <person name="Morono Y."/>
            <person name="Uchiyama I."/>
            <person name="Ito T."/>
            <person name="Fujiyama A."/>
            <person name="Inagaki F."/>
            <person name="Takami H."/>
        </authorList>
    </citation>
    <scope>NUCLEOTIDE SEQUENCE</scope>
    <source>
        <strain evidence="1">Expedition CK06-06</strain>
    </source>
</reference>
<comment type="caution">
    <text evidence="1">The sequence shown here is derived from an EMBL/GenBank/DDBJ whole genome shotgun (WGS) entry which is preliminary data.</text>
</comment>
<accession>X0Y1A4</accession>
<protein>
    <submittedName>
        <fullName evidence="1">Uncharacterized protein</fullName>
    </submittedName>
</protein>
<feature type="non-terminal residue" evidence="1">
    <location>
        <position position="37"/>
    </location>
</feature>
<evidence type="ECO:0000313" key="1">
    <source>
        <dbReference type="EMBL" id="GAG30696.1"/>
    </source>
</evidence>
<gene>
    <name evidence="1" type="ORF">S01H1_70087</name>
</gene>
<dbReference type="AlphaFoldDB" id="X0Y1A4"/>
<dbReference type="EMBL" id="BARS01046577">
    <property type="protein sequence ID" value="GAG30696.1"/>
    <property type="molecule type" value="Genomic_DNA"/>
</dbReference>
<name>X0Y1A4_9ZZZZ</name>